<dbReference type="InterPro" id="IPR012677">
    <property type="entry name" value="Nucleotide-bd_a/b_plait_sf"/>
</dbReference>
<dbReference type="PROSITE" id="PS50030">
    <property type="entry name" value="UBA"/>
    <property type="match status" value="1"/>
</dbReference>
<dbReference type="InterPro" id="IPR026805">
    <property type="entry name" value="GW182_M_dom"/>
</dbReference>
<feature type="compositionally biased region" description="Polar residues" evidence="5">
    <location>
        <begin position="107"/>
        <end position="119"/>
    </location>
</feature>
<feature type="region of interest" description="Disordered" evidence="5">
    <location>
        <begin position="963"/>
        <end position="1040"/>
    </location>
</feature>
<feature type="compositionally biased region" description="Gly residues" evidence="5">
    <location>
        <begin position="252"/>
        <end position="268"/>
    </location>
</feature>
<dbReference type="PANTHER" id="PTHR13020:SF25">
    <property type="entry name" value="PROTEIN GAWKY"/>
    <property type="match status" value="1"/>
</dbReference>
<dbReference type="Pfam" id="PF12938">
    <property type="entry name" value="M_domain"/>
    <property type="match status" value="1"/>
</dbReference>
<dbReference type="InterPro" id="IPR035979">
    <property type="entry name" value="RBD_domain_sf"/>
</dbReference>
<dbReference type="GO" id="GO:0003723">
    <property type="term" value="F:RNA binding"/>
    <property type="evidence" value="ECO:0007669"/>
    <property type="project" value="UniProtKB-KW"/>
</dbReference>
<dbReference type="AlphaFoldDB" id="A0A6M2DUX9"/>
<dbReference type="FunFam" id="3.30.70.330:FF:000011">
    <property type="entry name" value="trinucleotide repeat-containing gene 6A protein-like"/>
    <property type="match status" value="1"/>
</dbReference>
<keyword evidence="4" id="KW-0943">RNA-mediated gene silencing</keyword>
<dbReference type="Pfam" id="PF16608">
    <property type="entry name" value="TNRC6-PABC_bdg"/>
    <property type="match status" value="1"/>
</dbReference>
<feature type="region of interest" description="Disordered" evidence="5">
    <location>
        <begin position="226"/>
        <end position="381"/>
    </location>
</feature>
<dbReference type="SUPFAM" id="SSF46934">
    <property type="entry name" value="UBA-like"/>
    <property type="match status" value="1"/>
</dbReference>
<dbReference type="CDD" id="cd14284">
    <property type="entry name" value="UBA_GAWKY"/>
    <property type="match status" value="1"/>
</dbReference>
<evidence type="ECO:0000259" key="6">
    <source>
        <dbReference type="PROSITE" id="PS50030"/>
    </source>
</evidence>
<dbReference type="InterPro" id="IPR041971">
    <property type="entry name" value="Gawky_UBA"/>
</dbReference>
<keyword evidence="2" id="KW-0810">Translation regulation</keyword>
<sequence>MRESLFSQDGWGGQHVNQDTNWDVPGSPEPSGPKPDPSTGPPVWKPSINNGTDLWEANLRNGGQPPPQPAQKTPWGHTPTTHLGGTWGEDDAPSDSNVWTGGPTPSPQQWGTNNVPSSGNKKENEWGNTASSANTAGASWASDSRMDPRGMTDPREVRDMRSMMLDPRVMGSADLRNNGDMRGDTRGISGRLNGSTEMWAHQMGPNKMVPPGQWTVGPNTKDMMTTKPSGWEEPSPPVQRRNLPNFDDGTSLWGGQGTASGAAGGGSGRLPSAGSGVGLAHWKDPSGVNMSGRGGGIGTGPGGPAPNRLPNKPDPMWMSGPRNGSWDENPHNWDDKSGMSWTGGDNSMNPGGWGGGPKVPKPSGWADNDISSDWKPNPPSKQLTKEIIWNSKQFRILCEMGYKKEDVEHALRNRDMNCEEALELLSQFRGNMGAMDNWGRHRDDVSFDHPPNRFPQSNMPLGNPTGNGPNLLNNMGSGTSNSNPGLGINSNMSAIAPALVQKIVNQTPFSQSGSQTSPSTLQLRMLVQQIQMAVQAGYLNQQILNQPLAPQTLILLNQLLQQIKSLHQYGQQHGSIGRGNNANSLHVSVQITKTKQQIQNLQNQIAAQQAIYIKQQTGGHIPGSAGPPEFFKGHETISSMQGSFSEMSINKDVPVGSSQQSRLNQWKLPSLDKDVDGSDFSRAPGTSKAQNSSPNMNPLGLQNDGTWSTGRNIGDGWPTDSSGDLTDGKEWPVNSQSAPAFTDLVPEFEPGKPWKGNQLKSIEDDPSITPGSVVRSPLSIASIKDSEIFTSNKTSPTTVPELQPLSLSNSTWSFNPSTTQSFSSSLSKLGGAKSSWSAGETGQNAPSATTAELWGAPVAKSRGPPPGLANKSWNRTGWASTWLLLRNLTAQIDGSTLKTLCMQHGPLHSFHLYLNHGIALAKYSSREEANKAQTALNNCVLGNTTIFAENPSDTEVNNYLQSLAHGAPQPPSQVSQGSWRPPQPPSKQGADTWGGSVWPPSGGGGGSLWANSLDGPAEQRGTPSSLNSFLPGDLLGNEPM</sequence>
<accession>A0A6M2DUX9</accession>
<feature type="compositionally biased region" description="Basic and acidic residues" evidence="5">
    <location>
        <begin position="328"/>
        <end position="337"/>
    </location>
</feature>
<feature type="region of interest" description="Disordered" evidence="5">
    <location>
        <begin position="650"/>
        <end position="730"/>
    </location>
</feature>
<proteinExistence type="inferred from homology"/>
<dbReference type="SMART" id="SM00165">
    <property type="entry name" value="UBA"/>
    <property type="match status" value="1"/>
</dbReference>
<evidence type="ECO:0000256" key="3">
    <source>
        <dbReference type="ARBA" id="ARBA00022884"/>
    </source>
</evidence>
<feature type="compositionally biased region" description="Basic and acidic residues" evidence="5">
    <location>
        <begin position="144"/>
        <end position="155"/>
    </location>
</feature>
<dbReference type="InterPro" id="IPR033503">
    <property type="entry name" value="GW182_RRM"/>
</dbReference>
<dbReference type="Gene3D" id="3.30.70.330">
    <property type="match status" value="1"/>
</dbReference>
<dbReference type="Pfam" id="PF00076">
    <property type="entry name" value="RRM_1"/>
    <property type="match status" value="1"/>
</dbReference>
<feature type="region of interest" description="Disordered" evidence="5">
    <location>
        <begin position="1"/>
        <end position="155"/>
    </location>
</feature>
<evidence type="ECO:0000256" key="4">
    <source>
        <dbReference type="ARBA" id="ARBA00023158"/>
    </source>
</evidence>
<reference evidence="7" key="1">
    <citation type="submission" date="2020-03" db="EMBL/GenBank/DDBJ databases">
        <title>Transcriptomic Profiling of the Digestive Tract of the Rat Flea, Xenopsylla cheopis, Following Blood Feeding and Infection with Yersinia pestis.</title>
        <authorList>
            <person name="Bland D.M."/>
            <person name="Martens C.A."/>
            <person name="Virtaneva K."/>
            <person name="Kanakabandi K."/>
            <person name="Long D."/>
            <person name="Rosenke R."/>
            <person name="Saturday G.A."/>
            <person name="Hoyt F.H."/>
            <person name="Bruno D.P."/>
            <person name="Ribeiro J.M.C."/>
            <person name="Hinnebusch J."/>
        </authorList>
    </citation>
    <scope>NUCLEOTIDE SEQUENCE</scope>
</reference>
<dbReference type="Pfam" id="PF00627">
    <property type="entry name" value="UBA"/>
    <property type="match status" value="1"/>
</dbReference>
<dbReference type="InterPro" id="IPR015940">
    <property type="entry name" value="UBA"/>
</dbReference>
<dbReference type="GO" id="GO:0005654">
    <property type="term" value="C:nucleoplasm"/>
    <property type="evidence" value="ECO:0007669"/>
    <property type="project" value="TreeGrafter"/>
</dbReference>
<dbReference type="InterPro" id="IPR052068">
    <property type="entry name" value="GW182_domain"/>
</dbReference>
<evidence type="ECO:0000256" key="1">
    <source>
        <dbReference type="ARBA" id="ARBA00007302"/>
    </source>
</evidence>
<dbReference type="EMBL" id="GIIL01005145">
    <property type="protein sequence ID" value="NOV48871.1"/>
    <property type="molecule type" value="Transcribed_RNA"/>
</dbReference>
<feature type="compositionally biased region" description="Gly residues" evidence="5">
    <location>
        <begin position="292"/>
        <end position="302"/>
    </location>
</feature>
<dbReference type="InterPro" id="IPR009060">
    <property type="entry name" value="UBA-like_sf"/>
</dbReference>
<organism evidence="7">
    <name type="scientific">Xenopsylla cheopis</name>
    <name type="common">Oriental rat flea</name>
    <name type="synonym">Pulex cheopis</name>
    <dbReference type="NCBI Taxonomy" id="163159"/>
    <lineage>
        <taxon>Eukaryota</taxon>
        <taxon>Metazoa</taxon>
        <taxon>Ecdysozoa</taxon>
        <taxon>Arthropoda</taxon>
        <taxon>Hexapoda</taxon>
        <taxon>Insecta</taxon>
        <taxon>Pterygota</taxon>
        <taxon>Neoptera</taxon>
        <taxon>Endopterygota</taxon>
        <taxon>Siphonaptera</taxon>
        <taxon>Pulicidae</taxon>
        <taxon>Xenopsyllinae</taxon>
        <taxon>Xenopsylla</taxon>
    </lineage>
</organism>
<feature type="compositionally biased region" description="Pro residues" evidence="5">
    <location>
        <begin position="27"/>
        <end position="44"/>
    </location>
</feature>
<dbReference type="GO" id="GO:0060213">
    <property type="term" value="P:positive regulation of nuclear-transcribed mRNA poly(A) tail shortening"/>
    <property type="evidence" value="ECO:0007669"/>
    <property type="project" value="TreeGrafter"/>
</dbReference>
<dbReference type="InterPro" id="IPR032226">
    <property type="entry name" value="TNRC6_PABC-bd"/>
</dbReference>
<evidence type="ECO:0000256" key="5">
    <source>
        <dbReference type="SAM" id="MobiDB-lite"/>
    </source>
</evidence>
<dbReference type="PANTHER" id="PTHR13020">
    <property type="entry name" value="TRINUCLEOTIDE REPEAT-CONTAINING GENE 6"/>
    <property type="match status" value="1"/>
</dbReference>
<dbReference type="CDD" id="cd12435">
    <property type="entry name" value="RRM_GW182_like"/>
    <property type="match status" value="1"/>
</dbReference>
<evidence type="ECO:0000256" key="2">
    <source>
        <dbReference type="ARBA" id="ARBA00022845"/>
    </source>
</evidence>
<protein>
    <submittedName>
        <fullName evidence="7">Putative product</fullName>
    </submittedName>
</protein>
<dbReference type="GO" id="GO:0000932">
    <property type="term" value="C:P-body"/>
    <property type="evidence" value="ECO:0007669"/>
    <property type="project" value="TreeGrafter"/>
</dbReference>
<dbReference type="SUPFAM" id="SSF54928">
    <property type="entry name" value="RNA-binding domain, RBD"/>
    <property type="match status" value="1"/>
</dbReference>
<dbReference type="InterPro" id="IPR000504">
    <property type="entry name" value="RRM_dom"/>
</dbReference>
<name>A0A6M2DUX9_XENCH</name>
<feature type="compositionally biased region" description="Low complexity" evidence="5">
    <location>
        <begin position="127"/>
        <end position="142"/>
    </location>
</feature>
<feature type="compositionally biased region" description="Polar residues" evidence="5">
    <location>
        <begin position="687"/>
        <end position="696"/>
    </location>
</feature>
<evidence type="ECO:0000313" key="7">
    <source>
        <dbReference type="EMBL" id="NOV48871.1"/>
    </source>
</evidence>
<feature type="domain" description="UBA" evidence="6">
    <location>
        <begin position="382"/>
        <end position="428"/>
    </location>
</feature>
<dbReference type="Gene3D" id="1.10.8.10">
    <property type="entry name" value="DNA helicase RuvA subunit, C-terminal domain"/>
    <property type="match status" value="1"/>
</dbReference>
<comment type="similarity">
    <text evidence="1">Belongs to the GW182 family.</text>
</comment>
<keyword evidence="3" id="KW-0694">RNA-binding</keyword>
<dbReference type="GO" id="GO:0035278">
    <property type="term" value="P:miRNA-mediated gene silencing by inhibition of translation"/>
    <property type="evidence" value="ECO:0007669"/>
    <property type="project" value="InterPro"/>
</dbReference>